<feature type="region of interest" description="Disordered" evidence="1">
    <location>
        <begin position="16"/>
        <end position="41"/>
    </location>
</feature>
<organism evidence="2 3">
    <name type="scientific">Durusdinium trenchii</name>
    <dbReference type="NCBI Taxonomy" id="1381693"/>
    <lineage>
        <taxon>Eukaryota</taxon>
        <taxon>Sar</taxon>
        <taxon>Alveolata</taxon>
        <taxon>Dinophyceae</taxon>
        <taxon>Suessiales</taxon>
        <taxon>Symbiodiniaceae</taxon>
        <taxon>Durusdinium</taxon>
    </lineage>
</organism>
<comment type="caution">
    <text evidence="2">The sequence shown here is derived from an EMBL/GenBank/DDBJ whole genome shotgun (WGS) entry which is preliminary data.</text>
</comment>
<evidence type="ECO:0000256" key="1">
    <source>
        <dbReference type="SAM" id="MobiDB-lite"/>
    </source>
</evidence>
<gene>
    <name evidence="2" type="ORF">CCMP2556_LOCUS14177</name>
</gene>
<dbReference type="Proteomes" id="UP001642484">
    <property type="component" value="Unassembled WGS sequence"/>
</dbReference>
<keyword evidence="3" id="KW-1185">Reference proteome</keyword>
<accession>A0ABP0K3D0</accession>
<proteinExistence type="predicted"/>
<sequence>MEAFAPLPAPSRLFGTCSHSKPDGEVPSHTQSSQGTLRSCRPDQGVIANASLASAGNYELRLDELDGIQPPAQERAEAQGLLPIGGATGTFCVPGDAVGRDWPVPATLTWIPWAVEANERPESVWPPTAGTNPAKKKLHLKRQSQPGVKAQCYYATMTCNQALEHCNKVWALSALHGESGPSADRASPAKPPLYVTGTCSYLIKTEQKRAAERAVVDGGLHKHYRLS</sequence>
<dbReference type="EMBL" id="CAXAMN010007202">
    <property type="protein sequence ID" value="CAK9020778.1"/>
    <property type="molecule type" value="Genomic_DNA"/>
</dbReference>
<evidence type="ECO:0000313" key="2">
    <source>
        <dbReference type="EMBL" id="CAK9020778.1"/>
    </source>
</evidence>
<reference evidence="2 3" key="1">
    <citation type="submission" date="2024-02" db="EMBL/GenBank/DDBJ databases">
        <authorList>
            <person name="Chen Y."/>
            <person name="Shah S."/>
            <person name="Dougan E. K."/>
            <person name="Thang M."/>
            <person name="Chan C."/>
        </authorList>
    </citation>
    <scope>NUCLEOTIDE SEQUENCE [LARGE SCALE GENOMIC DNA]</scope>
</reference>
<feature type="compositionally biased region" description="Polar residues" evidence="1">
    <location>
        <begin position="28"/>
        <end position="37"/>
    </location>
</feature>
<protein>
    <submittedName>
        <fullName evidence="2">Uncharacterized protein</fullName>
    </submittedName>
</protein>
<evidence type="ECO:0000313" key="3">
    <source>
        <dbReference type="Proteomes" id="UP001642484"/>
    </source>
</evidence>
<name>A0ABP0K3D0_9DINO</name>